<dbReference type="InterPro" id="IPR011051">
    <property type="entry name" value="RmlC_Cupin_sf"/>
</dbReference>
<dbReference type="EMBL" id="BAAABY010000059">
    <property type="protein sequence ID" value="GAA0498173.1"/>
    <property type="molecule type" value="Genomic_DNA"/>
</dbReference>
<dbReference type="InterPro" id="IPR025979">
    <property type="entry name" value="ChrR-like_cupin_dom"/>
</dbReference>
<accession>A0ABN1BHN1</accession>
<sequence length="110" mass="12403">MSEQSETQELKTVLHIEDAETQEIGPGIVARRFQRTDHARGWLIEFAPGAEWPVVDHHRTEERYFVLDGEVIEGDERHGPGTYVVFAPGSSHRPRTDTGARILGVTVRGR</sequence>
<gene>
    <name evidence="2" type="ORF">GCM10010361_74670</name>
</gene>
<dbReference type="RefSeq" id="WP_346100049.1">
    <property type="nucleotide sequence ID" value="NZ_BAAABY010000059.1"/>
</dbReference>
<feature type="domain" description="ChrR-like cupin" evidence="1">
    <location>
        <begin position="12"/>
        <end position="96"/>
    </location>
</feature>
<dbReference type="Proteomes" id="UP001500909">
    <property type="component" value="Unassembled WGS sequence"/>
</dbReference>
<protein>
    <recommendedName>
        <fullName evidence="1">ChrR-like cupin domain-containing protein</fullName>
    </recommendedName>
</protein>
<organism evidence="2 3">
    <name type="scientific">Streptomyces olivaceiscleroticus</name>
    <dbReference type="NCBI Taxonomy" id="68245"/>
    <lineage>
        <taxon>Bacteria</taxon>
        <taxon>Bacillati</taxon>
        <taxon>Actinomycetota</taxon>
        <taxon>Actinomycetes</taxon>
        <taxon>Kitasatosporales</taxon>
        <taxon>Streptomycetaceae</taxon>
        <taxon>Streptomyces</taxon>
    </lineage>
</organism>
<name>A0ABN1BHN1_9ACTN</name>
<dbReference type="Pfam" id="PF12973">
    <property type="entry name" value="Cupin_7"/>
    <property type="match status" value="1"/>
</dbReference>
<reference evidence="2 3" key="1">
    <citation type="journal article" date="2019" name="Int. J. Syst. Evol. Microbiol.">
        <title>The Global Catalogue of Microorganisms (GCM) 10K type strain sequencing project: providing services to taxonomists for standard genome sequencing and annotation.</title>
        <authorList>
            <consortium name="The Broad Institute Genomics Platform"/>
            <consortium name="The Broad Institute Genome Sequencing Center for Infectious Disease"/>
            <person name="Wu L."/>
            <person name="Ma J."/>
        </authorList>
    </citation>
    <scope>NUCLEOTIDE SEQUENCE [LARGE SCALE GENOMIC DNA]</scope>
    <source>
        <strain evidence="2 3">JCM 4805</strain>
    </source>
</reference>
<evidence type="ECO:0000259" key="1">
    <source>
        <dbReference type="Pfam" id="PF12973"/>
    </source>
</evidence>
<evidence type="ECO:0000313" key="2">
    <source>
        <dbReference type="EMBL" id="GAA0498173.1"/>
    </source>
</evidence>
<dbReference type="InterPro" id="IPR014710">
    <property type="entry name" value="RmlC-like_jellyroll"/>
</dbReference>
<proteinExistence type="predicted"/>
<dbReference type="Gene3D" id="2.60.120.10">
    <property type="entry name" value="Jelly Rolls"/>
    <property type="match status" value="1"/>
</dbReference>
<comment type="caution">
    <text evidence="2">The sequence shown here is derived from an EMBL/GenBank/DDBJ whole genome shotgun (WGS) entry which is preliminary data.</text>
</comment>
<keyword evidence="3" id="KW-1185">Reference proteome</keyword>
<dbReference type="SUPFAM" id="SSF51182">
    <property type="entry name" value="RmlC-like cupins"/>
    <property type="match status" value="1"/>
</dbReference>
<evidence type="ECO:0000313" key="3">
    <source>
        <dbReference type="Proteomes" id="UP001500909"/>
    </source>
</evidence>